<dbReference type="EMBL" id="CM000760">
    <property type="protein sequence ID" value="KXG37723.1"/>
    <property type="molecule type" value="Genomic_DNA"/>
</dbReference>
<name>A0A1B6QIH3_SORBI</name>
<gene>
    <name evidence="2" type="ORF">SORBI_3001G115200</name>
</gene>
<sequence length="93" mass="9948">PEGATKAIVRIRQNYEKAHMSADACTNIDACLIIICYIQAQGPKFNLLELAGAARTRTPSTTNYDVHSPSWGDGRPARPPSAMWATGLGHGPA</sequence>
<organism evidence="2 3">
    <name type="scientific">Sorghum bicolor</name>
    <name type="common">Sorghum</name>
    <name type="synonym">Sorghum vulgare</name>
    <dbReference type="NCBI Taxonomy" id="4558"/>
    <lineage>
        <taxon>Eukaryota</taxon>
        <taxon>Viridiplantae</taxon>
        <taxon>Streptophyta</taxon>
        <taxon>Embryophyta</taxon>
        <taxon>Tracheophyta</taxon>
        <taxon>Spermatophyta</taxon>
        <taxon>Magnoliopsida</taxon>
        <taxon>Liliopsida</taxon>
        <taxon>Poales</taxon>
        <taxon>Poaceae</taxon>
        <taxon>PACMAD clade</taxon>
        <taxon>Panicoideae</taxon>
        <taxon>Andropogonodae</taxon>
        <taxon>Andropogoneae</taxon>
        <taxon>Sorghinae</taxon>
        <taxon>Sorghum</taxon>
    </lineage>
</organism>
<evidence type="ECO:0000313" key="2">
    <source>
        <dbReference type="EMBL" id="KXG37723.1"/>
    </source>
</evidence>
<dbReference type="AlphaFoldDB" id="A0A1B6QIH3"/>
<reference evidence="2 3" key="1">
    <citation type="journal article" date="2009" name="Nature">
        <title>The Sorghum bicolor genome and the diversification of grasses.</title>
        <authorList>
            <person name="Paterson A.H."/>
            <person name="Bowers J.E."/>
            <person name="Bruggmann R."/>
            <person name="Dubchak I."/>
            <person name="Grimwood J."/>
            <person name="Gundlach H."/>
            <person name="Haberer G."/>
            <person name="Hellsten U."/>
            <person name="Mitros T."/>
            <person name="Poliakov A."/>
            <person name="Schmutz J."/>
            <person name="Spannagl M."/>
            <person name="Tang H."/>
            <person name="Wang X."/>
            <person name="Wicker T."/>
            <person name="Bharti A.K."/>
            <person name="Chapman J."/>
            <person name="Feltus F.A."/>
            <person name="Gowik U."/>
            <person name="Grigoriev I.V."/>
            <person name="Lyons E."/>
            <person name="Maher C.A."/>
            <person name="Martis M."/>
            <person name="Narechania A."/>
            <person name="Otillar R.P."/>
            <person name="Penning B.W."/>
            <person name="Salamov A.A."/>
            <person name="Wang Y."/>
            <person name="Zhang L."/>
            <person name="Carpita N.C."/>
            <person name="Freeling M."/>
            <person name="Gingle A.R."/>
            <person name="Hash C.T."/>
            <person name="Keller B."/>
            <person name="Klein P."/>
            <person name="Kresovich S."/>
            <person name="McCann M.C."/>
            <person name="Ming R."/>
            <person name="Peterson D.G."/>
            <person name="Mehboob-ur-Rahman"/>
            <person name="Ware D."/>
            <person name="Westhoff P."/>
            <person name="Mayer K.F."/>
            <person name="Messing J."/>
            <person name="Rokhsar D.S."/>
        </authorList>
    </citation>
    <scope>NUCLEOTIDE SEQUENCE [LARGE SCALE GENOMIC DNA]</scope>
    <source>
        <strain evidence="3">cv. BTx623</strain>
    </source>
</reference>
<feature type="non-terminal residue" evidence="2">
    <location>
        <position position="1"/>
    </location>
</feature>
<dbReference type="Gramene" id="KXG37723">
    <property type="protein sequence ID" value="KXG37723"/>
    <property type="gene ID" value="SORBI_3001G115200"/>
</dbReference>
<feature type="region of interest" description="Disordered" evidence="1">
    <location>
        <begin position="58"/>
        <end position="93"/>
    </location>
</feature>
<evidence type="ECO:0000256" key="1">
    <source>
        <dbReference type="SAM" id="MobiDB-lite"/>
    </source>
</evidence>
<dbReference type="InParanoid" id="A0A1B6QIH3"/>
<dbReference type="Proteomes" id="UP000000768">
    <property type="component" value="Chromosome 1"/>
</dbReference>
<reference evidence="3" key="2">
    <citation type="journal article" date="2018" name="Plant J.">
        <title>The Sorghum bicolor reference genome: improved assembly, gene annotations, a transcriptome atlas, and signatures of genome organization.</title>
        <authorList>
            <person name="McCormick R.F."/>
            <person name="Truong S.K."/>
            <person name="Sreedasyam A."/>
            <person name="Jenkins J."/>
            <person name="Shu S."/>
            <person name="Sims D."/>
            <person name="Kennedy M."/>
            <person name="Amirebrahimi M."/>
            <person name="Weers B.D."/>
            <person name="McKinley B."/>
            <person name="Mattison A."/>
            <person name="Morishige D.T."/>
            <person name="Grimwood J."/>
            <person name="Schmutz J."/>
            <person name="Mullet J.E."/>
        </authorList>
    </citation>
    <scope>NUCLEOTIDE SEQUENCE [LARGE SCALE GENOMIC DNA]</scope>
    <source>
        <strain evidence="3">cv. BTx623</strain>
    </source>
</reference>
<accession>A0A1B6QIH3</accession>
<proteinExistence type="predicted"/>
<keyword evidence="3" id="KW-1185">Reference proteome</keyword>
<protein>
    <submittedName>
        <fullName evidence="2">Uncharacterized protein</fullName>
    </submittedName>
</protein>
<evidence type="ECO:0000313" key="3">
    <source>
        <dbReference type="Proteomes" id="UP000000768"/>
    </source>
</evidence>